<reference evidence="2 3" key="1">
    <citation type="submission" date="2019-08" db="EMBL/GenBank/DDBJ databases">
        <title>Genome of Psychroserpens burtonensis ACAM 167.</title>
        <authorList>
            <person name="Bowman J.P."/>
        </authorList>
    </citation>
    <scope>NUCLEOTIDE SEQUENCE [LARGE SCALE GENOMIC DNA]</scope>
    <source>
        <strain evidence="2 3">ACAM 167</strain>
    </source>
</reference>
<protein>
    <recommendedName>
        <fullName evidence="1">DUF6705 domain-containing protein</fullName>
    </recommendedName>
</protein>
<sequence>MRQNYISLLLFTIILSSCKAQNVPLYRADSDLPEWTHYKDLDSDLNDFEGIWKWQSNDSIVIIEFQKIEDVYEEEYNQYEDYLVGEYKFTVGGTVVQNYLSRLDDNTIIGMEHYIASNTILHKGQYPKCADCTYDQRQVFVYFTDLQREYLNSAMVLRYKVEDGVEKRYVVFYSFENSFLPSIDSPNQNRIPYGDYTFIKQ</sequence>
<dbReference type="Pfam" id="PF20448">
    <property type="entry name" value="DUF6705"/>
    <property type="match status" value="1"/>
</dbReference>
<feature type="domain" description="DUF6705" evidence="1">
    <location>
        <begin position="1"/>
        <end position="201"/>
    </location>
</feature>
<accession>A0A5C7B1Y5</accession>
<gene>
    <name evidence="2" type="ORF">ES692_17740</name>
</gene>
<evidence type="ECO:0000259" key="1">
    <source>
        <dbReference type="Pfam" id="PF20448"/>
    </source>
</evidence>
<evidence type="ECO:0000313" key="3">
    <source>
        <dbReference type="Proteomes" id="UP000321938"/>
    </source>
</evidence>
<dbReference type="OrthoDB" id="1261237at2"/>
<dbReference type="Proteomes" id="UP000321938">
    <property type="component" value="Unassembled WGS sequence"/>
</dbReference>
<dbReference type="PROSITE" id="PS51257">
    <property type="entry name" value="PROKAR_LIPOPROTEIN"/>
    <property type="match status" value="1"/>
</dbReference>
<dbReference type="EMBL" id="VOSB01000058">
    <property type="protein sequence ID" value="TXE14888.1"/>
    <property type="molecule type" value="Genomic_DNA"/>
</dbReference>
<keyword evidence="3" id="KW-1185">Reference proteome</keyword>
<dbReference type="InterPro" id="IPR046551">
    <property type="entry name" value="DUF6705"/>
</dbReference>
<name>A0A5C7B1Y5_9FLAO</name>
<dbReference type="RefSeq" id="WP_147232218.1">
    <property type="nucleotide sequence ID" value="NZ_VOSB01000058.1"/>
</dbReference>
<evidence type="ECO:0000313" key="2">
    <source>
        <dbReference type="EMBL" id="TXE14888.1"/>
    </source>
</evidence>
<comment type="caution">
    <text evidence="2">The sequence shown here is derived from an EMBL/GenBank/DDBJ whole genome shotgun (WGS) entry which is preliminary data.</text>
</comment>
<organism evidence="2 3">
    <name type="scientific">Psychroserpens burtonensis</name>
    <dbReference type="NCBI Taxonomy" id="49278"/>
    <lineage>
        <taxon>Bacteria</taxon>
        <taxon>Pseudomonadati</taxon>
        <taxon>Bacteroidota</taxon>
        <taxon>Flavobacteriia</taxon>
        <taxon>Flavobacteriales</taxon>
        <taxon>Flavobacteriaceae</taxon>
        <taxon>Psychroserpens</taxon>
    </lineage>
</organism>
<dbReference type="AlphaFoldDB" id="A0A5C7B1Y5"/>
<proteinExistence type="predicted"/>